<dbReference type="EMBL" id="JPGG01000018">
    <property type="protein sequence ID" value="KGC10074.1"/>
    <property type="molecule type" value="Genomic_DNA"/>
</dbReference>
<organism evidence="1 2">
    <name type="scientific">Burkholderia gladioli</name>
    <name type="common">Pseudomonas marginata</name>
    <name type="synonym">Phytomonas marginata</name>
    <dbReference type="NCBI Taxonomy" id="28095"/>
    <lineage>
        <taxon>Bacteria</taxon>
        <taxon>Pseudomonadati</taxon>
        <taxon>Pseudomonadota</taxon>
        <taxon>Betaproteobacteria</taxon>
        <taxon>Burkholderiales</taxon>
        <taxon>Burkholderiaceae</taxon>
        <taxon>Burkholderia</taxon>
    </lineage>
</organism>
<dbReference type="AlphaFoldDB" id="A0AAW3ESM2"/>
<evidence type="ECO:0000313" key="2">
    <source>
        <dbReference type="Proteomes" id="UP000029590"/>
    </source>
</evidence>
<name>A0AAW3ESM2_BURGA</name>
<reference evidence="1 2" key="1">
    <citation type="submission" date="2014-04" db="EMBL/GenBank/DDBJ databases">
        <authorList>
            <person name="Bishop-Lilly K.A."/>
            <person name="Broomall S.M."/>
            <person name="Chain P.S."/>
            <person name="Chertkov O."/>
            <person name="Coyne S.R."/>
            <person name="Daligault H.E."/>
            <person name="Davenport K.W."/>
            <person name="Erkkila T."/>
            <person name="Frey K.G."/>
            <person name="Gibbons H.S."/>
            <person name="Gu W."/>
            <person name="Jaissle J."/>
            <person name="Johnson S.L."/>
            <person name="Koroleva G.I."/>
            <person name="Ladner J.T."/>
            <person name="Lo C.-C."/>
            <person name="Minogue T.D."/>
            <person name="Munk C."/>
            <person name="Palacios G.F."/>
            <person name="Redden C.L."/>
            <person name="Rosenzweig C.N."/>
            <person name="Scholz M.B."/>
            <person name="Teshima H."/>
            <person name="Xu Y."/>
        </authorList>
    </citation>
    <scope>NUCLEOTIDE SEQUENCE [LARGE SCALE GENOMIC DNA]</scope>
    <source>
        <strain evidence="2">gladioli</strain>
    </source>
</reference>
<proteinExistence type="predicted"/>
<dbReference type="RefSeq" id="WP_155308270.1">
    <property type="nucleotide sequence ID" value="NZ_CADEQD010000006.1"/>
</dbReference>
<dbReference type="Proteomes" id="UP000029590">
    <property type="component" value="Unassembled WGS sequence"/>
</dbReference>
<sequence>MPVSLSYTQITTQVLNEVRRQLDTAAHLDADEAELAWARACGAFDLWRRLVNVLLAERDPAALLYQSDEAQLCAMLGLPG</sequence>
<comment type="caution">
    <text evidence="1">The sequence shown here is derived from an EMBL/GenBank/DDBJ whole genome shotgun (WGS) entry which is preliminary data.</text>
</comment>
<accession>A0AAW3ESM2</accession>
<protein>
    <submittedName>
        <fullName evidence="1">Uncharacterized protein</fullName>
    </submittedName>
</protein>
<evidence type="ECO:0000313" key="1">
    <source>
        <dbReference type="EMBL" id="KGC10074.1"/>
    </source>
</evidence>
<gene>
    <name evidence="1" type="ORF">DM48_6799</name>
</gene>